<dbReference type="EMBL" id="JAMKBI010000007">
    <property type="protein sequence ID" value="MCZ8533840.1"/>
    <property type="molecule type" value="Genomic_DNA"/>
</dbReference>
<evidence type="ECO:0000259" key="1">
    <source>
        <dbReference type="Pfam" id="PF13539"/>
    </source>
</evidence>
<keyword evidence="3" id="KW-1185">Reference proteome</keyword>
<dbReference type="InterPro" id="IPR039561">
    <property type="entry name" value="Peptidase_M15C"/>
</dbReference>
<dbReference type="AlphaFoldDB" id="A0A9X3L9F9"/>
<feature type="domain" description="Peptidase M15C" evidence="1">
    <location>
        <begin position="85"/>
        <end position="143"/>
    </location>
</feature>
<reference evidence="2" key="1">
    <citation type="submission" date="2022-05" db="EMBL/GenBank/DDBJ databases">
        <authorList>
            <person name="Colautti A."/>
            <person name="Iacumin L."/>
        </authorList>
    </citation>
    <scope>NUCLEOTIDE SEQUENCE</scope>
    <source>
        <strain evidence="2">DSM 30747</strain>
    </source>
</reference>
<dbReference type="Pfam" id="PF13539">
    <property type="entry name" value="Peptidase_M15_4"/>
    <property type="match status" value="1"/>
</dbReference>
<evidence type="ECO:0000313" key="2">
    <source>
        <dbReference type="EMBL" id="MCZ8533840.1"/>
    </source>
</evidence>
<dbReference type="SUPFAM" id="SSF55166">
    <property type="entry name" value="Hedgehog/DD-peptidase"/>
    <property type="match status" value="1"/>
</dbReference>
<comment type="caution">
    <text evidence="2">The sequence shown here is derived from an EMBL/GenBank/DDBJ whole genome shotgun (WGS) entry which is preliminary data.</text>
</comment>
<sequence length="264" mass="30074">MVVSVDILIDRSVNRIGAVHPSLKEYTIELIKRCYNEGIKIQISSGFRSNEEQAYIYGQGRPNYIWNGKKYGSKGSIVSNAMPGTSVHNYGLAIDYFLVSDDGNKSLWTVNDKWRRVAAIAKSMGFEWGGDWKSFEDYPHLQYTTGLTIAQLRAGHRPVFLPLKALESVPDDKIMWGKTELVKGQIGKVTILKRINLWQDNPHENGQLQMVRVLNPGEEYRVYRYREDHGGQYNVGSGMWVTKMDGYIKYETPSKAMLAKLNSK</sequence>
<dbReference type="Gene3D" id="3.30.1380.10">
    <property type="match status" value="1"/>
</dbReference>
<dbReference type="InterPro" id="IPR009045">
    <property type="entry name" value="Zn_M74/Hedgehog-like"/>
</dbReference>
<dbReference type="Proteomes" id="UP001152172">
    <property type="component" value="Unassembled WGS sequence"/>
</dbReference>
<dbReference type="RefSeq" id="WP_269922114.1">
    <property type="nucleotide sequence ID" value="NZ_CP189791.1"/>
</dbReference>
<protein>
    <submittedName>
        <fullName evidence="2">M15 family metallopeptidase</fullName>
    </submittedName>
</protein>
<gene>
    <name evidence="2" type="ORF">M9R61_11015</name>
</gene>
<accession>A0A9X3L9F9</accession>
<dbReference type="GO" id="GO:0008233">
    <property type="term" value="F:peptidase activity"/>
    <property type="evidence" value="ECO:0007669"/>
    <property type="project" value="InterPro"/>
</dbReference>
<evidence type="ECO:0000313" key="3">
    <source>
        <dbReference type="Proteomes" id="UP001152172"/>
    </source>
</evidence>
<dbReference type="CDD" id="cd14845">
    <property type="entry name" value="L-Ala-D-Glu_peptidase_like"/>
    <property type="match status" value="1"/>
</dbReference>
<proteinExistence type="predicted"/>
<organism evidence="2 3">
    <name type="scientific">Psychrobacillus psychrodurans</name>
    <dbReference type="NCBI Taxonomy" id="126157"/>
    <lineage>
        <taxon>Bacteria</taxon>
        <taxon>Bacillati</taxon>
        <taxon>Bacillota</taxon>
        <taxon>Bacilli</taxon>
        <taxon>Bacillales</taxon>
        <taxon>Bacillaceae</taxon>
        <taxon>Psychrobacillus</taxon>
    </lineage>
</organism>
<name>A0A9X3L9F9_9BACI</name>